<protein>
    <submittedName>
        <fullName evidence="1">Uncharacterized protein</fullName>
    </submittedName>
</protein>
<proteinExistence type="predicted"/>
<evidence type="ECO:0000313" key="2">
    <source>
        <dbReference type="Proteomes" id="UP001153069"/>
    </source>
</evidence>
<reference evidence="1" key="1">
    <citation type="submission" date="2020-06" db="EMBL/GenBank/DDBJ databases">
        <authorList>
            <consortium name="Plant Systems Biology data submission"/>
        </authorList>
    </citation>
    <scope>NUCLEOTIDE SEQUENCE</scope>
    <source>
        <strain evidence="1">D6</strain>
    </source>
</reference>
<keyword evidence="2" id="KW-1185">Reference proteome</keyword>
<organism evidence="1 2">
    <name type="scientific">Seminavis robusta</name>
    <dbReference type="NCBI Taxonomy" id="568900"/>
    <lineage>
        <taxon>Eukaryota</taxon>
        <taxon>Sar</taxon>
        <taxon>Stramenopiles</taxon>
        <taxon>Ochrophyta</taxon>
        <taxon>Bacillariophyta</taxon>
        <taxon>Bacillariophyceae</taxon>
        <taxon>Bacillariophycidae</taxon>
        <taxon>Naviculales</taxon>
        <taxon>Naviculaceae</taxon>
        <taxon>Seminavis</taxon>
    </lineage>
</organism>
<dbReference type="EMBL" id="CAICTM010000458">
    <property type="protein sequence ID" value="CAB9510914.1"/>
    <property type="molecule type" value="Genomic_DNA"/>
</dbReference>
<dbReference type="Proteomes" id="UP001153069">
    <property type="component" value="Unassembled WGS sequence"/>
</dbReference>
<dbReference type="AlphaFoldDB" id="A0A9N8E1A5"/>
<name>A0A9N8E1A5_9STRA</name>
<accession>A0A9N8E1A5</accession>
<sequence>MVPSDVPTPCQPTTVTIDDGPNVAFLDNTGTPITSENGWYTQGGLHSDNSEQVSMGIVDSGGSLYMVVVYNQRFGRGGRGEADIEVTGTTGLVLVDDSGEVRYSSGTISGDFKWGGAHPDGFVASVDSGSTVCITHKKPITTGLTSFRFIQGDNSETIYASSLSEITCTEFCVEIP</sequence>
<comment type="caution">
    <text evidence="1">The sequence shown here is derived from an EMBL/GenBank/DDBJ whole genome shotgun (WGS) entry which is preliminary data.</text>
</comment>
<gene>
    <name evidence="1" type="ORF">SEMRO_459_G147270.1</name>
</gene>
<evidence type="ECO:0000313" key="1">
    <source>
        <dbReference type="EMBL" id="CAB9510914.1"/>
    </source>
</evidence>